<feature type="region of interest" description="Disordered" evidence="7">
    <location>
        <begin position="196"/>
        <end position="292"/>
    </location>
</feature>
<reference evidence="9" key="1">
    <citation type="journal article" date="2023" name="Mol. Biol. Evol.">
        <title>Third-Generation Sequencing Reveals the Adaptive Role of the Epigenome in Three Deep-Sea Polychaetes.</title>
        <authorList>
            <person name="Perez M."/>
            <person name="Aroh O."/>
            <person name="Sun Y."/>
            <person name="Lan Y."/>
            <person name="Juniper S.K."/>
            <person name="Young C.R."/>
            <person name="Angers B."/>
            <person name="Qian P.Y."/>
        </authorList>
    </citation>
    <scope>NUCLEOTIDE SEQUENCE</scope>
    <source>
        <strain evidence="9">R07B-5</strain>
    </source>
</reference>
<dbReference type="CDD" id="cd00275">
    <property type="entry name" value="C2_PLC_like"/>
    <property type="match status" value="1"/>
</dbReference>
<comment type="caution">
    <text evidence="9">The sequence shown here is derived from an EMBL/GenBank/DDBJ whole genome shotgun (WGS) entry which is preliminary data.</text>
</comment>
<dbReference type="Gene3D" id="1.20.1230.10">
    <property type="entry name" value="Phospholipase C beta, distal C-terminal domain"/>
    <property type="match status" value="1"/>
</dbReference>
<dbReference type="InterPro" id="IPR042531">
    <property type="entry name" value="PLC-beta_C_sf"/>
</dbReference>
<dbReference type="GO" id="GO:0004435">
    <property type="term" value="F:phosphatidylinositol-4,5-bisphosphate phospholipase C activity"/>
    <property type="evidence" value="ECO:0007669"/>
    <property type="project" value="UniProtKB-EC"/>
</dbReference>
<protein>
    <recommendedName>
        <fullName evidence="1">phosphoinositide phospholipase C</fullName>
        <ecNumber evidence="1">3.1.4.11</ecNumber>
    </recommendedName>
</protein>
<dbReference type="PROSITE" id="PS50004">
    <property type="entry name" value="C2"/>
    <property type="match status" value="1"/>
</dbReference>
<dbReference type="GO" id="GO:0005737">
    <property type="term" value="C:cytoplasm"/>
    <property type="evidence" value="ECO:0007669"/>
    <property type="project" value="TreeGrafter"/>
</dbReference>
<evidence type="ECO:0000313" key="9">
    <source>
        <dbReference type="EMBL" id="KAK2155136.1"/>
    </source>
</evidence>
<dbReference type="EMBL" id="JAODUO010002104">
    <property type="protein sequence ID" value="KAK2155136.1"/>
    <property type="molecule type" value="Genomic_DNA"/>
</dbReference>
<feature type="compositionally biased region" description="Basic residues" evidence="7">
    <location>
        <begin position="426"/>
        <end position="436"/>
    </location>
</feature>
<dbReference type="GO" id="GO:0016042">
    <property type="term" value="P:lipid catabolic process"/>
    <property type="evidence" value="ECO:0007669"/>
    <property type="project" value="UniProtKB-KW"/>
</dbReference>
<dbReference type="InterPro" id="IPR014815">
    <property type="entry name" value="PLC-beta_C"/>
</dbReference>
<dbReference type="SMART" id="SM00239">
    <property type="entry name" value="C2"/>
    <property type="match status" value="1"/>
</dbReference>
<sequence>MSFPTDSARHDRRFDPFAESTVDGIVAGSVTIKVISGQLLTDKKVGTYVEVEMYGLPADTVRKKFRTKVVPANGINPTYGEEPFVFKKVVLPNLATLRIVVCEENGRLLGQRVLPVEGLRPGYRHICLRNELNQPQNLATLFVHVKVGDYVPDAFADFAAALANPIAYQSALEKHAQQLAVLEEEAEEDRQYGAGEEMFEETDGTITRQDRNCTRTNSVLSKHSSSGETPGGSSGGGTPTHLCKQDSVGGSRSQNASGGVTRGSSRRGASSHSSPLCEQSARGATVPAVSENGAGATGSNQFSALAATKLSVGVSSLPSSPLHSASGRPNLMENGAPHPSHVPPQPKVDVSQTSRLKDPELLEPVTLEQLKETKPVQKLLLKQDKEVDGLRRKLEKAQQILREVHGLQEEKLLLSQIKGKGTLQKAYRKSVKRASRRGNSNPADGPNLQDALTPDQLRKHWEQKVSQAEEMMALCREHYKTESDVAGHYVLLLNNALCHAIDVRQEALLKQLDDIHDREVTELRKKLDTYNHDEMKALAKKHKEKNELSRIKREAMKKHITLAVQERQKLQDLLDRRKADVVEMFDALRQRAAEDKVKAAETVTRACEARCTRLEQEHREIFSTPVSESTSIASAHCQTPGVAGGNGRSTPEVTKM</sequence>
<feature type="compositionally biased region" description="Gly residues" evidence="7">
    <location>
        <begin position="229"/>
        <end position="238"/>
    </location>
</feature>
<name>A0AAD9JLW2_RIDPI</name>
<dbReference type="SUPFAM" id="SSF69989">
    <property type="entry name" value="C-terminal domain of PLC-beta"/>
    <property type="match status" value="1"/>
</dbReference>
<dbReference type="AlphaFoldDB" id="A0AAD9JLW2"/>
<dbReference type="PANTHER" id="PTHR10336:SF149">
    <property type="entry name" value="1-PHOSPHATIDYLINOSITOL 4,5-BISPHOSPHATE PHOSPHODIESTERASE CLASSES I AND II"/>
    <property type="match status" value="1"/>
</dbReference>
<evidence type="ECO:0000256" key="2">
    <source>
        <dbReference type="ARBA" id="ARBA00022801"/>
    </source>
</evidence>
<keyword evidence="5" id="KW-0807">Transducer</keyword>
<feature type="domain" description="C2" evidence="8">
    <location>
        <begin position="11"/>
        <end position="136"/>
    </location>
</feature>
<feature type="region of interest" description="Disordered" evidence="7">
    <location>
        <begin position="314"/>
        <end position="361"/>
    </location>
</feature>
<gene>
    <name evidence="9" type="ORF">NP493_2104g00001</name>
</gene>
<dbReference type="InterPro" id="IPR035892">
    <property type="entry name" value="C2_domain_sf"/>
</dbReference>
<evidence type="ECO:0000256" key="5">
    <source>
        <dbReference type="ARBA" id="ARBA00023224"/>
    </source>
</evidence>
<proteinExistence type="predicted"/>
<feature type="compositionally biased region" description="Polar residues" evidence="7">
    <location>
        <begin position="214"/>
        <end position="223"/>
    </location>
</feature>
<evidence type="ECO:0000256" key="4">
    <source>
        <dbReference type="ARBA" id="ARBA00023098"/>
    </source>
</evidence>
<dbReference type="EC" id="3.1.4.11" evidence="1"/>
<dbReference type="SUPFAM" id="SSF49562">
    <property type="entry name" value="C2 domain (Calcium/lipid-binding domain, CaLB)"/>
    <property type="match status" value="1"/>
</dbReference>
<evidence type="ECO:0000313" key="10">
    <source>
        <dbReference type="Proteomes" id="UP001209878"/>
    </source>
</evidence>
<accession>A0AAD9JLW2</accession>
<dbReference type="GO" id="GO:0051209">
    <property type="term" value="P:release of sequestered calcium ion into cytosol"/>
    <property type="evidence" value="ECO:0007669"/>
    <property type="project" value="TreeGrafter"/>
</dbReference>
<keyword evidence="4" id="KW-0443">Lipid metabolism</keyword>
<feature type="compositionally biased region" description="Polar residues" evidence="7">
    <location>
        <begin position="624"/>
        <end position="637"/>
    </location>
</feature>
<dbReference type="Pfam" id="PF08703">
    <property type="entry name" value="PLC-beta_C"/>
    <property type="match status" value="1"/>
</dbReference>
<dbReference type="Proteomes" id="UP001209878">
    <property type="component" value="Unassembled WGS sequence"/>
</dbReference>
<dbReference type="Gene3D" id="2.60.40.150">
    <property type="entry name" value="C2 domain"/>
    <property type="match status" value="1"/>
</dbReference>
<dbReference type="InterPro" id="IPR000008">
    <property type="entry name" value="C2_dom"/>
</dbReference>
<feature type="region of interest" description="Disordered" evidence="7">
    <location>
        <begin position="624"/>
        <end position="656"/>
    </location>
</feature>
<keyword evidence="3" id="KW-0442">Lipid degradation</keyword>
<evidence type="ECO:0000256" key="6">
    <source>
        <dbReference type="SAM" id="Coils"/>
    </source>
</evidence>
<evidence type="ECO:0000256" key="1">
    <source>
        <dbReference type="ARBA" id="ARBA00012368"/>
    </source>
</evidence>
<evidence type="ECO:0000256" key="3">
    <source>
        <dbReference type="ARBA" id="ARBA00022963"/>
    </source>
</evidence>
<feature type="coiled-coil region" evidence="6">
    <location>
        <begin position="380"/>
        <end position="410"/>
    </location>
</feature>
<dbReference type="FunFam" id="2.60.40.150:FF:000008">
    <property type="entry name" value="1-phosphatidylinositol 4,5-bisphosphate phosphodiesterase"/>
    <property type="match status" value="1"/>
</dbReference>
<evidence type="ECO:0000256" key="7">
    <source>
        <dbReference type="SAM" id="MobiDB-lite"/>
    </source>
</evidence>
<feature type="region of interest" description="Disordered" evidence="7">
    <location>
        <begin position="425"/>
        <end position="453"/>
    </location>
</feature>
<dbReference type="PANTHER" id="PTHR10336">
    <property type="entry name" value="PHOSPHOINOSITIDE-SPECIFIC PHOSPHOLIPASE C FAMILY PROTEIN"/>
    <property type="match status" value="1"/>
</dbReference>
<organism evidence="9 10">
    <name type="scientific">Ridgeia piscesae</name>
    <name type="common">Tubeworm</name>
    <dbReference type="NCBI Taxonomy" id="27915"/>
    <lineage>
        <taxon>Eukaryota</taxon>
        <taxon>Metazoa</taxon>
        <taxon>Spiralia</taxon>
        <taxon>Lophotrochozoa</taxon>
        <taxon>Annelida</taxon>
        <taxon>Polychaeta</taxon>
        <taxon>Sedentaria</taxon>
        <taxon>Canalipalpata</taxon>
        <taxon>Sabellida</taxon>
        <taxon>Siboglinidae</taxon>
        <taxon>Ridgeia</taxon>
    </lineage>
</organism>
<dbReference type="GO" id="GO:0048015">
    <property type="term" value="P:phosphatidylinositol-mediated signaling"/>
    <property type="evidence" value="ECO:0007669"/>
    <property type="project" value="TreeGrafter"/>
</dbReference>
<feature type="compositionally biased region" description="Low complexity" evidence="7">
    <location>
        <begin position="257"/>
        <end position="274"/>
    </location>
</feature>
<dbReference type="GO" id="GO:0046488">
    <property type="term" value="P:phosphatidylinositol metabolic process"/>
    <property type="evidence" value="ECO:0007669"/>
    <property type="project" value="TreeGrafter"/>
</dbReference>
<keyword evidence="2" id="KW-0378">Hydrolase</keyword>
<dbReference type="InterPro" id="IPR001192">
    <property type="entry name" value="PI-PLC_fam"/>
</dbReference>
<keyword evidence="6" id="KW-0175">Coiled coil</keyword>
<evidence type="ECO:0000259" key="8">
    <source>
        <dbReference type="PROSITE" id="PS50004"/>
    </source>
</evidence>
<dbReference type="GO" id="GO:0007186">
    <property type="term" value="P:G protein-coupled receptor signaling pathway"/>
    <property type="evidence" value="ECO:0007669"/>
    <property type="project" value="TreeGrafter"/>
</dbReference>
<dbReference type="GO" id="GO:0005509">
    <property type="term" value="F:calcium ion binding"/>
    <property type="evidence" value="ECO:0007669"/>
    <property type="project" value="InterPro"/>
</dbReference>
<keyword evidence="10" id="KW-1185">Reference proteome</keyword>
<feature type="compositionally biased region" description="Low complexity" evidence="7">
    <location>
        <begin position="314"/>
        <end position="327"/>
    </location>
</feature>